<protein>
    <recommendedName>
        <fullName evidence="8">DoxX</fullName>
    </recommendedName>
</protein>
<dbReference type="Pfam" id="PF13564">
    <property type="entry name" value="DoxX_2"/>
    <property type="match status" value="1"/>
</dbReference>
<evidence type="ECO:0000313" key="6">
    <source>
        <dbReference type="EMBL" id="QDV49514.1"/>
    </source>
</evidence>
<keyword evidence="2 5" id="KW-0812">Transmembrane</keyword>
<keyword evidence="7" id="KW-1185">Reference proteome</keyword>
<accession>A0A518I8X7</accession>
<dbReference type="InterPro" id="IPR032808">
    <property type="entry name" value="DoxX"/>
</dbReference>
<name>A0A518I8X7_9PLAN</name>
<organism evidence="6 7">
    <name type="scientific">Gimesia fumaroli</name>
    <dbReference type="NCBI Taxonomy" id="2527976"/>
    <lineage>
        <taxon>Bacteria</taxon>
        <taxon>Pseudomonadati</taxon>
        <taxon>Planctomycetota</taxon>
        <taxon>Planctomycetia</taxon>
        <taxon>Planctomycetales</taxon>
        <taxon>Planctomycetaceae</taxon>
        <taxon>Gimesia</taxon>
    </lineage>
</organism>
<keyword evidence="4 5" id="KW-0472">Membrane</keyword>
<feature type="transmembrane region" description="Helical" evidence="5">
    <location>
        <begin position="104"/>
        <end position="120"/>
    </location>
</feature>
<evidence type="ECO:0000256" key="3">
    <source>
        <dbReference type="ARBA" id="ARBA00022989"/>
    </source>
</evidence>
<dbReference type="Proteomes" id="UP000318313">
    <property type="component" value="Chromosome"/>
</dbReference>
<keyword evidence="3 5" id="KW-1133">Transmembrane helix</keyword>
<dbReference type="RefSeq" id="WP_145307326.1">
    <property type="nucleotide sequence ID" value="NZ_CP037452.1"/>
</dbReference>
<gene>
    <name evidence="6" type="ORF">Enr17x_15330</name>
</gene>
<evidence type="ECO:0000313" key="7">
    <source>
        <dbReference type="Proteomes" id="UP000318313"/>
    </source>
</evidence>
<dbReference type="AlphaFoldDB" id="A0A518I8X7"/>
<dbReference type="KEGG" id="gfm:Enr17x_15330"/>
<dbReference type="EMBL" id="CP037452">
    <property type="protein sequence ID" value="QDV49514.1"/>
    <property type="molecule type" value="Genomic_DNA"/>
</dbReference>
<dbReference type="OrthoDB" id="9811373at2"/>
<dbReference type="GO" id="GO:0016020">
    <property type="term" value="C:membrane"/>
    <property type="evidence" value="ECO:0007669"/>
    <property type="project" value="UniProtKB-SubCell"/>
</dbReference>
<comment type="subcellular location">
    <subcellularLocation>
        <location evidence="1">Membrane</location>
        <topology evidence="1">Multi-pass membrane protein</topology>
    </subcellularLocation>
</comment>
<evidence type="ECO:0000256" key="4">
    <source>
        <dbReference type="ARBA" id="ARBA00023136"/>
    </source>
</evidence>
<sequence>MNQTDTKPVQKSGRLAVWSGRIISALVAFVFGMSAIMKFKGGPELAEGMAHMGLPDSMVLPLAILELTCLVIYLLPWTSVLGAILLTGYLGGAICTHWRVGDPFFVQIIIGVLVWLALFLREHRLWQLLPFRKFNQQPESRDL</sequence>
<feature type="transmembrane region" description="Helical" evidence="5">
    <location>
        <begin position="58"/>
        <end position="84"/>
    </location>
</feature>
<evidence type="ECO:0000256" key="2">
    <source>
        <dbReference type="ARBA" id="ARBA00022692"/>
    </source>
</evidence>
<reference evidence="6 7" key="1">
    <citation type="submission" date="2019-03" db="EMBL/GenBank/DDBJ databases">
        <title>Deep-cultivation of Planctomycetes and their phenomic and genomic characterization uncovers novel biology.</title>
        <authorList>
            <person name="Wiegand S."/>
            <person name="Jogler M."/>
            <person name="Boedeker C."/>
            <person name="Pinto D."/>
            <person name="Vollmers J."/>
            <person name="Rivas-Marin E."/>
            <person name="Kohn T."/>
            <person name="Peeters S.H."/>
            <person name="Heuer A."/>
            <person name="Rast P."/>
            <person name="Oberbeckmann S."/>
            <person name="Bunk B."/>
            <person name="Jeske O."/>
            <person name="Meyerdierks A."/>
            <person name="Storesund J.E."/>
            <person name="Kallscheuer N."/>
            <person name="Luecker S."/>
            <person name="Lage O.M."/>
            <person name="Pohl T."/>
            <person name="Merkel B.J."/>
            <person name="Hornburger P."/>
            <person name="Mueller R.-W."/>
            <person name="Bruemmer F."/>
            <person name="Labrenz M."/>
            <person name="Spormann A.M."/>
            <person name="Op den Camp H."/>
            <person name="Overmann J."/>
            <person name="Amann R."/>
            <person name="Jetten M.S.M."/>
            <person name="Mascher T."/>
            <person name="Medema M.H."/>
            <person name="Devos D.P."/>
            <person name="Kaster A.-K."/>
            <person name="Ovreas L."/>
            <person name="Rohde M."/>
            <person name="Galperin M.Y."/>
            <person name="Jogler C."/>
        </authorList>
    </citation>
    <scope>NUCLEOTIDE SEQUENCE [LARGE SCALE GENOMIC DNA]</scope>
    <source>
        <strain evidence="6 7">Enr17</strain>
    </source>
</reference>
<evidence type="ECO:0000256" key="1">
    <source>
        <dbReference type="ARBA" id="ARBA00004141"/>
    </source>
</evidence>
<evidence type="ECO:0000256" key="5">
    <source>
        <dbReference type="SAM" id="Phobius"/>
    </source>
</evidence>
<proteinExistence type="predicted"/>
<evidence type="ECO:0008006" key="8">
    <source>
        <dbReference type="Google" id="ProtNLM"/>
    </source>
</evidence>
<feature type="transmembrane region" description="Helical" evidence="5">
    <location>
        <begin position="15"/>
        <end position="37"/>
    </location>
</feature>